<gene>
    <name evidence="2" type="ORF">BN424_1853</name>
</gene>
<dbReference type="KEGG" id="cml:BN424_1853"/>
<dbReference type="Proteomes" id="UP000000212">
    <property type="component" value="Chromosome"/>
</dbReference>
<dbReference type="RefSeq" id="WP_015076524.1">
    <property type="nucleotide sequence ID" value="NC_019425.2"/>
</dbReference>
<dbReference type="Gene3D" id="3.10.350.10">
    <property type="entry name" value="LysM domain"/>
    <property type="match status" value="1"/>
</dbReference>
<dbReference type="EMBL" id="HE999757">
    <property type="protein sequence ID" value="CCO11294.2"/>
    <property type="molecule type" value="Genomic_DNA"/>
</dbReference>
<dbReference type="InterPro" id="IPR018392">
    <property type="entry name" value="LysM"/>
</dbReference>
<dbReference type="SMART" id="SM00257">
    <property type="entry name" value="LysM"/>
    <property type="match status" value="1"/>
</dbReference>
<evidence type="ECO:0000259" key="1">
    <source>
        <dbReference type="PROSITE" id="PS51782"/>
    </source>
</evidence>
<feature type="domain" description="LysM" evidence="1">
    <location>
        <begin position="39"/>
        <end position="83"/>
    </location>
</feature>
<proteinExistence type="predicted"/>
<dbReference type="AlphaFoldDB" id="K8E4F7"/>
<accession>K8E4F7</accession>
<name>K8E4F7_CARML</name>
<dbReference type="InterPro" id="IPR036779">
    <property type="entry name" value="LysM_dom_sf"/>
</dbReference>
<dbReference type="CDD" id="cd00118">
    <property type="entry name" value="LysM"/>
    <property type="match status" value="1"/>
</dbReference>
<dbReference type="HOGENOM" id="CLU_2506629_0_0_9"/>
<keyword evidence="3" id="KW-1185">Reference proteome</keyword>
<evidence type="ECO:0000313" key="2">
    <source>
        <dbReference type="EMBL" id="CCO11294.2"/>
    </source>
</evidence>
<dbReference type="OrthoDB" id="2241791at2"/>
<dbReference type="STRING" id="1234679.BN424_1853"/>
<dbReference type="PROSITE" id="PS51782">
    <property type="entry name" value="LYSM"/>
    <property type="match status" value="1"/>
</dbReference>
<reference evidence="3" key="1">
    <citation type="journal article" date="2013" name="Genome Announc.">
        <title>Complete Chromosome Sequence of Carnobacterium maltaromaticum LMA 28.</title>
        <authorList>
            <person name="Cailliez-Grimal C."/>
            <person name="Chaillou S."/>
            <person name="Anba-Mondoloni J."/>
            <person name="Loux V."/>
            <person name="Afzal M.I."/>
            <person name="Rahman A."/>
            <person name="Kergourlay G."/>
            <person name="Champomier-Verges M.C."/>
            <person name="Zagorec M."/>
            <person name="Dalgaard P."/>
            <person name="Leisner J.J."/>
            <person name="Prevost H."/>
            <person name="Revol-Junelles A.M."/>
            <person name="Borges F."/>
        </authorList>
    </citation>
    <scope>NUCLEOTIDE SEQUENCE</scope>
    <source>
        <strain evidence="3">LMA28</strain>
    </source>
</reference>
<dbReference type="Pfam" id="PF01476">
    <property type="entry name" value="LysM"/>
    <property type="match status" value="1"/>
</dbReference>
<dbReference type="SUPFAM" id="SSF54106">
    <property type="entry name" value="LysM domain"/>
    <property type="match status" value="1"/>
</dbReference>
<dbReference type="eggNOG" id="COG1388">
    <property type="taxonomic scope" value="Bacteria"/>
</dbReference>
<evidence type="ECO:0000313" key="3">
    <source>
        <dbReference type="Proteomes" id="UP000000212"/>
    </source>
</evidence>
<organism evidence="2 3">
    <name type="scientific">Carnobacterium maltaromaticum LMA28</name>
    <dbReference type="NCBI Taxonomy" id="1234679"/>
    <lineage>
        <taxon>Bacteria</taxon>
        <taxon>Bacillati</taxon>
        <taxon>Bacillota</taxon>
        <taxon>Bacilli</taxon>
        <taxon>Lactobacillales</taxon>
        <taxon>Carnobacteriaceae</taxon>
        <taxon>Carnobacterium</taxon>
    </lineage>
</organism>
<sequence length="85" mass="9271">MGKQKKEAVQEAESANTVEVKPVKAIKTPSTEFMETKPAIHIVADGETLYSIATKHGITVGLLKELNFNDTNPNVYVGQQLKLMG</sequence>
<protein>
    <submittedName>
        <fullName evidence="2">LysM domain protein</fullName>
    </submittedName>
</protein>